<keyword evidence="5" id="KW-0808">Transferase</keyword>
<sequence>MKIKKRAFTCIVLLLALGLFLSYIFYNGPKIITNYIYYNSDIKYNYKFNYPESNLSDCSYKQQNNLQGKYLINFSVPSIDYIEKVHSNINYGGHYYPKHCKVKQKVAILVPYKNREDELKIFLYNYHKILPRQYINYIIFLIEPINNDNFNRGKLLNAGFLEVLKLYSFDCVIFHDIDILPENDNQIYECSSQPRHMATFVKNSDYMLKNKETLTGAFAFTVEHFKKVNGFNNNDWKWGLEDVDLTHRTRNSGLSIVRYPKEISTYSMKPHFQHDFENLDKCNLRISNFIYQTFKNDGLNTLEYKLKEVNYHKLFTKIYVDLFGEASKKKLVEMIKEKDLYLFNFPNLSFIFTANYEIKKRTKIFCFMVTSKQNMKTRAIYQKETWPTRCDNFIYASAEDDPFLPALNVCSYDSYSSLWCKVKGITKYIWKKYGNEYDWYFKADDDTYIILENLRALLSILDPNKHIFYGHKMFFLDKFNKRIVLYLHGGSGYLMSRESMKALVEKGYNNLKYCALRVLVNEDVEVGDCFDRLDINITDVLDYKGRTPFIPINPIQIIAPFKNKKISTHKYSITKMVQGINSISDFPMTFHYVTKEMMYALEYLVYKANVIGRDSRIDKMANYKKEDIKNEIIHKYELIKKFSKHYFIN</sequence>
<organism evidence="14 15">
    <name type="scientific">Parastrongyloides trichosuri</name>
    <name type="common">Possum-specific nematode worm</name>
    <dbReference type="NCBI Taxonomy" id="131310"/>
    <lineage>
        <taxon>Eukaryota</taxon>
        <taxon>Metazoa</taxon>
        <taxon>Ecdysozoa</taxon>
        <taxon>Nematoda</taxon>
        <taxon>Chromadorea</taxon>
        <taxon>Rhabditida</taxon>
        <taxon>Tylenchina</taxon>
        <taxon>Panagrolaimomorpha</taxon>
        <taxon>Strongyloidoidea</taxon>
        <taxon>Strongyloididae</taxon>
        <taxon>Parastrongyloides</taxon>
    </lineage>
</organism>
<evidence type="ECO:0000259" key="11">
    <source>
        <dbReference type="Pfam" id="PF02434"/>
    </source>
</evidence>
<evidence type="ECO:0000256" key="8">
    <source>
        <dbReference type="ARBA" id="ARBA00022989"/>
    </source>
</evidence>
<proteinExistence type="inferred from homology"/>
<evidence type="ECO:0000256" key="4">
    <source>
        <dbReference type="ARBA" id="ARBA00022676"/>
    </source>
</evidence>
<keyword evidence="8" id="KW-1133">Transmembrane helix</keyword>
<evidence type="ECO:0000313" key="14">
    <source>
        <dbReference type="Proteomes" id="UP000038045"/>
    </source>
</evidence>
<evidence type="ECO:0000256" key="1">
    <source>
        <dbReference type="ARBA" id="ARBA00004606"/>
    </source>
</evidence>
<dbReference type="SUPFAM" id="SSF53448">
    <property type="entry name" value="Nucleotide-diphospho-sugar transferases"/>
    <property type="match status" value="1"/>
</dbReference>
<accession>A0A0N4ZI45</accession>
<evidence type="ECO:0000256" key="5">
    <source>
        <dbReference type="ARBA" id="ARBA00022679"/>
    </source>
</evidence>
<dbReference type="GO" id="GO:0006688">
    <property type="term" value="P:glycosphingolipid biosynthetic process"/>
    <property type="evidence" value="ECO:0007669"/>
    <property type="project" value="TreeGrafter"/>
</dbReference>
<dbReference type="InterPro" id="IPR003378">
    <property type="entry name" value="Fringe-like_glycosylTrfase"/>
</dbReference>
<keyword evidence="6" id="KW-0812">Transmembrane</keyword>
<dbReference type="InterPro" id="IPR003859">
    <property type="entry name" value="Galactosyl_T"/>
</dbReference>
<dbReference type="Pfam" id="PF13733">
    <property type="entry name" value="Glyco_transf_7N"/>
    <property type="match status" value="1"/>
</dbReference>
<feature type="domain" description="Fringe-like glycosyltransferase" evidence="11">
    <location>
        <begin position="362"/>
        <end position="539"/>
    </location>
</feature>
<keyword evidence="4" id="KW-0328">Glycosyltransferase</keyword>
<reference evidence="15" key="1">
    <citation type="submission" date="2017-02" db="UniProtKB">
        <authorList>
            <consortium name="WormBaseParasite"/>
        </authorList>
    </citation>
    <scope>IDENTIFICATION</scope>
</reference>
<evidence type="ECO:0000313" key="15">
    <source>
        <dbReference type="WBParaSite" id="PTRK_0000759900.1"/>
    </source>
</evidence>
<evidence type="ECO:0000259" key="12">
    <source>
        <dbReference type="Pfam" id="PF02709"/>
    </source>
</evidence>
<evidence type="ECO:0000256" key="6">
    <source>
        <dbReference type="ARBA" id="ARBA00022692"/>
    </source>
</evidence>
<evidence type="ECO:0000256" key="9">
    <source>
        <dbReference type="ARBA" id="ARBA00023136"/>
    </source>
</evidence>
<evidence type="ECO:0000256" key="2">
    <source>
        <dbReference type="ARBA" id="ARBA00004922"/>
    </source>
</evidence>
<name>A0A0N4ZI45_PARTI</name>
<feature type="domain" description="Galactosyltransferase C-terminal" evidence="12">
    <location>
        <begin position="195"/>
        <end position="271"/>
    </location>
</feature>
<evidence type="ECO:0000256" key="7">
    <source>
        <dbReference type="ARBA" id="ARBA00022968"/>
    </source>
</evidence>
<evidence type="ECO:0000256" key="10">
    <source>
        <dbReference type="ARBA" id="ARBA00023180"/>
    </source>
</evidence>
<dbReference type="Pfam" id="PF02709">
    <property type="entry name" value="Glyco_transf_7C"/>
    <property type="match status" value="1"/>
</dbReference>
<dbReference type="GO" id="GO:0005794">
    <property type="term" value="C:Golgi apparatus"/>
    <property type="evidence" value="ECO:0007669"/>
    <property type="project" value="TreeGrafter"/>
</dbReference>
<dbReference type="GO" id="GO:0033842">
    <property type="term" value="F:N-acetyl-beta-glucosaminyl-derivative 4-beta-N-acetylgalactosaminyltransferase activity"/>
    <property type="evidence" value="ECO:0007669"/>
    <property type="project" value="TreeGrafter"/>
</dbReference>
<dbReference type="AlphaFoldDB" id="A0A0N4ZI45"/>
<dbReference type="PRINTS" id="PR02050">
    <property type="entry name" value="B14GALTRFASE"/>
</dbReference>
<protein>
    <submittedName>
        <fullName evidence="15">Beta-1,4-galactosyltransferase</fullName>
    </submittedName>
</protein>
<evidence type="ECO:0000256" key="3">
    <source>
        <dbReference type="ARBA" id="ARBA00005735"/>
    </source>
</evidence>
<keyword evidence="7" id="KW-0735">Signal-anchor</keyword>
<dbReference type="GO" id="GO:0016020">
    <property type="term" value="C:membrane"/>
    <property type="evidence" value="ECO:0007669"/>
    <property type="project" value="UniProtKB-SubCell"/>
</dbReference>
<comment type="pathway">
    <text evidence="2">Protein modification; protein glycosylation.</text>
</comment>
<dbReference type="WBParaSite" id="PTRK_0000759900.1">
    <property type="protein sequence ID" value="PTRK_0000759900.1"/>
    <property type="gene ID" value="PTRK_0000759900"/>
</dbReference>
<dbReference type="InterPro" id="IPR029044">
    <property type="entry name" value="Nucleotide-diphossugar_trans"/>
</dbReference>
<keyword evidence="9" id="KW-0472">Membrane</keyword>
<keyword evidence="14" id="KW-1185">Reference proteome</keyword>
<dbReference type="InterPro" id="IPR027995">
    <property type="entry name" value="Galactosyl_T_N"/>
</dbReference>
<keyword evidence="10" id="KW-0325">Glycoprotein</keyword>
<dbReference type="STRING" id="131310.A0A0N4ZI45"/>
<dbReference type="PANTHER" id="PTHR19300:SF57">
    <property type="entry name" value="BETA-1,4-N-ACETYLGALACTOSAMINYLTRANSFERASE"/>
    <property type="match status" value="1"/>
</dbReference>
<dbReference type="InterPro" id="IPR027791">
    <property type="entry name" value="Galactosyl_T_C"/>
</dbReference>
<dbReference type="GO" id="GO:0008378">
    <property type="term" value="F:galactosyltransferase activity"/>
    <property type="evidence" value="ECO:0007669"/>
    <property type="project" value="TreeGrafter"/>
</dbReference>
<feature type="domain" description="Galactosyltransferase N-terminal" evidence="13">
    <location>
        <begin position="61"/>
        <end position="191"/>
    </location>
</feature>
<dbReference type="Gene3D" id="3.90.550.50">
    <property type="match status" value="1"/>
</dbReference>
<comment type="similarity">
    <text evidence="3">Belongs to the glycosyltransferase 7 family.</text>
</comment>
<dbReference type="Pfam" id="PF02434">
    <property type="entry name" value="Fringe"/>
    <property type="match status" value="1"/>
</dbReference>
<dbReference type="UniPathway" id="UPA00378"/>
<dbReference type="Proteomes" id="UP000038045">
    <property type="component" value="Unplaced"/>
</dbReference>
<dbReference type="GO" id="GO:0005975">
    <property type="term" value="P:carbohydrate metabolic process"/>
    <property type="evidence" value="ECO:0007669"/>
    <property type="project" value="InterPro"/>
</dbReference>
<comment type="subcellular location">
    <subcellularLocation>
        <location evidence="1">Membrane</location>
        <topology evidence="1">Single-pass type II membrane protein</topology>
    </subcellularLocation>
</comment>
<dbReference type="PANTHER" id="PTHR19300">
    <property type="entry name" value="BETA-1,4-GALACTOSYLTRANSFERASE"/>
    <property type="match status" value="1"/>
</dbReference>
<evidence type="ECO:0000259" key="13">
    <source>
        <dbReference type="Pfam" id="PF13733"/>
    </source>
</evidence>
<dbReference type="Gene3D" id="3.90.550.10">
    <property type="entry name" value="Spore Coat Polysaccharide Biosynthesis Protein SpsA, Chain A"/>
    <property type="match status" value="1"/>
</dbReference>